<feature type="region of interest" description="Disordered" evidence="1">
    <location>
        <begin position="39"/>
        <end position="98"/>
    </location>
</feature>
<comment type="caution">
    <text evidence="2">The sequence shown here is derived from an EMBL/GenBank/DDBJ whole genome shotgun (WGS) entry which is preliminary data.</text>
</comment>
<proteinExistence type="predicted"/>
<organism evidence="2 3">
    <name type="scientific">Neorhodopirellula lusitana</name>
    <dbReference type="NCBI Taxonomy" id="445327"/>
    <lineage>
        <taxon>Bacteria</taxon>
        <taxon>Pseudomonadati</taxon>
        <taxon>Planctomycetota</taxon>
        <taxon>Planctomycetia</taxon>
        <taxon>Pirellulales</taxon>
        <taxon>Pirellulaceae</taxon>
        <taxon>Neorhodopirellula</taxon>
    </lineage>
</organism>
<name>A0ABY1QKG6_9BACT</name>
<dbReference type="EMBL" id="FXUG01000014">
    <property type="protein sequence ID" value="SMP71236.1"/>
    <property type="molecule type" value="Genomic_DNA"/>
</dbReference>
<feature type="compositionally biased region" description="Polar residues" evidence="1">
    <location>
        <begin position="84"/>
        <end position="98"/>
    </location>
</feature>
<protein>
    <submittedName>
        <fullName evidence="2">Uncharacterized protein</fullName>
    </submittedName>
</protein>
<accession>A0ABY1QKG6</accession>
<sequence length="98" mass="10870">MTQCSAVKQLPTKQTQSAVHQTNSNLLDCVLSIRHIGNARKRGPPRVPKVYPNKSDAAITTRLPQKSQLNPESWWDHKTGDISPLSTTSLTYSNNDVT</sequence>
<feature type="compositionally biased region" description="Polar residues" evidence="1">
    <location>
        <begin position="62"/>
        <end position="71"/>
    </location>
</feature>
<evidence type="ECO:0000313" key="3">
    <source>
        <dbReference type="Proteomes" id="UP001158067"/>
    </source>
</evidence>
<reference evidence="2 3" key="1">
    <citation type="submission" date="2017-05" db="EMBL/GenBank/DDBJ databases">
        <authorList>
            <person name="Varghese N."/>
            <person name="Submissions S."/>
        </authorList>
    </citation>
    <scope>NUCLEOTIDE SEQUENCE [LARGE SCALE GENOMIC DNA]</scope>
    <source>
        <strain evidence="2 3">DSM 25457</strain>
    </source>
</reference>
<gene>
    <name evidence="2" type="ORF">SAMN06265222_1144</name>
</gene>
<evidence type="ECO:0000313" key="2">
    <source>
        <dbReference type="EMBL" id="SMP71236.1"/>
    </source>
</evidence>
<dbReference type="Proteomes" id="UP001158067">
    <property type="component" value="Unassembled WGS sequence"/>
</dbReference>
<keyword evidence="3" id="KW-1185">Reference proteome</keyword>
<evidence type="ECO:0000256" key="1">
    <source>
        <dbReference type="SAM" id="MobiDB-lite"/>
    </source>
</evidence>